<sequence>MAFFIKHVRWVVLRLNALLVTNAILMAVIAGLGTYGHHYRHHPLIRFLYLGAITLFLPIVSDVVSTIQNPYTITVYPKHDRVILSNCEADGHVFLVILWIGLVQIVGANTITIVAGDSREGRSIAPPAVQLVKAIWTSYLAYMMIESGLEPYGYNVKWSQDRQLSLLDILLLALPYALILAKLLFKYYAWYKASRSLAFGRNPRLIVGYMEKLQVGTHYAELTISEHDVPPPLIVMGEDTVLVEKQPHGYNLAGMNINNGLLTIDTVWQLDDTLLLWRSKDLCLAFALFKMLRCRFARYTINEAGFAKASNFIRHVLLEDSDDERVLGLITNELSFLHDYYFSYLPVTYSESWLPFLSVSISLSSIGYCLFVITFLVTTFRGYSALDYEQIYCHPVHCHPVSDSTYTFTSDSKAEVSFGRLLFDVLPVCLLGTLGVLVEAREIASYICSNWTKVALICGYVKHTSWQQSPMIRKCIGHVLHTRCKLLDRWEDKMYQCSILVLHPSRNPITLLRRILHLPDQKMKVPTAVKAAVLDVVRMNQRNKLGNNGATPRRLQVGSDLLWTFHEAKGAADAMLVCHVATSILEMTRSREQLPSDHEIVATHLSRYCAYLVACCPKLLPDDHVWCRSLYKAVKKDAGRVLAGHDITVSSSEAEHRRLVELLRARSKHQVLKDGAELGQRLAELPKGEEVAWKALAGFWTEMIVSVAATCDNIDEHAEAVARGGELVTLLWALLAHVGSVDDDTATAAAATHGAPDAV</sequence>
<feature type="transmembrane region" description="Helical" evidence="1">
    <location>
        <begin position="12"/>
        <end position="35"/>
    </location>
</feature>
<dbReference type="Gramene" id="TraesROB_scaffold_090348_01G000100.1">
    <property type="protein sequence ID" value="TraesROB_scaffold_090348_01G000100.1"/>
    <property type="gene ID" value="TraesROB_scaffold_090348_01G000100"/>
</dbReference>
<protein>
    <recommendedName>
        <fullName evidence="2">DUF4220 domain-containing protein</fullName>
    </recommendedName>
</protein>
<proteinExistence type="predicted"/>
<dbReference type="Gramene" id="TraesCLE_scaffold_040120_01G000100.1">
    <property type="protein sequence ID" value="TraesCLE_scaffold_040120_01G000100.1"/>
    <property type="gene ID" value="TraesCLE_scaffold_040120_01G000100"/>
</dbReference>
<dbReference type="InterPro" id="IPR025315">
    <property type="entry name" value="DUF4220"/>
</dbReference>
<accession>A0A3B6TYC2</accession>
<keyword evidence="1" id="KW-1133">Transmembrane helix</keyword>
<reference evidence="3" key="1">
    <citation type="submission" date="2018-08" db="EMBL/GenBank/DDBJ databases">
        <authorList>
            <person name="Rossello M."/>
        </authorList>
    </citation>
    <scope>NUCLEOTIDE SEQUENCE [LARGE SCALE GENOMIC DNA]</scope>
    <source>
        <strain evidence="3">cv. Chinese Spring</strain>
    </source>
</reference>
<evidence type="ECO:0000313" key="4">
    <source>
        <dbReference type="Proteomes" id="UP000019116"/>
    </source>
</evidence>
<dbReference type="Gramene" id="TraesCSU02G004100.1">
    <property type="protein sequence ID" value="TraesCSU02G004100.1.cds1"/>
    <property type="gene ID" value="TraesCSU02G004100"/>
</dbReference>
<feature type="transmembrane region" description="Helical" evidence="1">
    <location>
        <begin position="47"/>
        <end position="71"/>
    </location>
</feature>
<gene>
    <name evidence="3" type="primary">LOC123161087</name>
</gene>
<dbReference type="Pfam" id="PF13968">
    <property type="entry name" value="DUF4220"/>
    <property type="match status" value="1"/>
</dbReference>
<feature type="transmembrane region" description="Helical" evidence="1">
    <location>
        <begin position="353"/>
        <end position="377"/>
    </location>
</feature>
<dbReference type="Gramene" id="TraesCAD_scaffold_062721_01G000100.1">
    <property type="protein sequence ID" value="TraesCAD_scaffold_062721_01G000100.1"/>
    <property type="gene ID" value="TraesCAD_scaffold_062721_01G000100"/>
</dbReference>
<feature type="transmembrane region" description="Helical" evidence="1">
    <location>
        <begin position="91"/>
        <end position="116"/>
    </location>
</feature>
<name>A0A3B6TYC2_WHEAT</name>
<dbReference type="EnsemblPlants" id="TraesCSU02G004100.1">
    <property type="protein sequence ID" value="TraesCSU02G004100.1.cds1"/>
    <property type="gene ID" value="TraesCSU02G004100"/>
</dbReference>
<evidence type="ECO:0000313" key="3">
    <source>
        <dbReference type="EnsemblPlants" id="TraesCSU02G004100.1.cds1"/>
    </source>
</evidence>
<keyword evidence="4" id="KW-1185">Reference proteome</keyword>
<dbReference type="STRING" id="4565.A0A3B6TYC2"/>
<keyword evidence="1" id="KW-0812">Transmembrane</keyword>
<dbReference type="AlphaFoldDB" id="A0A3B6TYC2"/>
<feature type="transmembrane region" description="Helical" evidence="1">
    <location>
        <begin position="128"/>
        <end position="145"/>
    </location>
</feature>
<dbReference type="Gramene" id="TraesWEE_scaffold_113549_01G000100.1">
    <property type="protein sequence ID" value="TraesWEE_scaffold_113549_01G000100.1"/>
    <property type="gene ID" value="TraesWEE_scaffold_113549_01G000100"/>
</dbReference>
<dbReference type="Proteomes" id="UP000019116">
    <property type="component" value="Chromosome Un"/>
</dbReference>
<feature type="domain" description="DUF4220" evidence="2">
    <location>
        <begin position="130"/>
        <end position="500"/>
    </location>
</feature>
<dbReference type="Pfam" id="PF04578">
    <property type="entry name" value="DUF594"/>
    <property type="match status" value="1"/>
</dbReference>
<dbReference type="InterPro" id="IPR007658">
    <property type="entry name" value="DUF594"/>
</dbReference>
<organism evidence="3">
    <name type="scientific">Triticum aestivum</name>
    <name type="common">Wheat</name>
    <dbReference type="NCBI Taxonomy" id="4565"/>
    <lineage>
        <taxon>Eukaryota</taxon>
        <taxon>Viridiplantae</taxon>
        <taxon>Streptophyta</taxon>
        <taxon>Embryophyta</taxon>
        <taxon>Tracheophyta</taxon>
        <taxon>Spermatophyta</taxon>
        <taxon>Magnoliopsida</taxon>
        <taxon>Liliopsida</taxon>
        <taxon>Poales</taxon>
        <taxon>Poaceae</taxon>
        <taxon>BOP clade</taxon>
        <taxon>Pooideae</taxon>
        <taxon>Triticodae</taxon>
        <taxon>Triticeae</taxon>
        <taxon>Triticinae</taxon>
        <taxon>Triticum</taxon>
    </lineage>
</organism>
<feature type="transmembrane region" description="Helical" evidence="1">
    <location>
        <begin position="165"/>
        <end position="185"/>
    </location>
</feature>
<reference evidence="3" key="2">
    <citation type="submission" date="2018-10" db="UniProtKB">
        <authorList>
            <consortium name="EnsemblPlants"/>
        </authorList>
    </citation>
    <scope>IDENTIFICATION</scope>
</reference>
<evidence type="ECO:0000259" key="2">
    <source>
        <dbReference type="Pfam" id="PF13968"/>
    </source>
</evidence>
<dbReference type="OMA" id="MGQASIM"/>
<keyword evidence="1" id="KW-0472">Membrane</keyword>
<evidence type="ECO:0000256" key="1">
    <source>
        <dbReference type="SAM" id="Phobius"/>
    </source>
</evidence>
<dbReference type="PANTHER" id="PTHR31325">
    <property type="entry name" value="OS01G0798800 PROTEIN-RELATED"/>
    <property type="match status" value="1"/>
</dbReference>